<dbReference type="GO" id="GO:0004540">
    <property type="term" value="F:RNA nuclease activity"/>
    <property type="evidence" value="ECO:0007669"/>
    <property type="project" value="InterPro"/>
</dbReference>
<dbReference type="AlphaFoldDB" id="A0A2Z3RZZ6"/>
<keyword evidence="8" id="KW-0255">Endonuclease</keyword>
<keyword evidence="3 6" id="KW-0479">Metal-binding</keyword>
<comment type="similarity">
    <text evidence="6">Belongs to the PINc/VapC protein family.</text>
</comment>
<dbReference type="InterPro" id="IPR029060">
    <property type="entry name" value="PIN-like_dom_sf"/>
</dbReference>
<dbReference type="GO" id="GO:0016787">
    <property type="term" value="F:hydrolase activity"/>
    <property type="evidence" value="ECO:0007669"/>
    <property type="project" value="UniProtKB-KW"/>
</dbReference>
<dbReference type="Pfam" id="PF01850">
    <property type="entry name" value="PIN"/>
    <property type="match status" value="1"/>
</dbReference>
<evidence type="ECO:0000313" key="8">
    <source>
        <dbReference type="EMBL" id="AWR22299.1"/>
    </source>
</evidence>
<dbReference type="Gene3D" id="3.40.50.1010">
    <property type="entry name" value="5'-nuclease"/>
    <property type="match status" value="1"/>
</dbReference>
<dbReference type="EMBL" id="CP023994">
    <property type="protein sequence ID" value="AWR22299.1"/>
    <property type="molecule type" value="Genomic_DNA"/>
</dbReference>
<keyword evidence="4 6" id="KW-0378">Hydrolase</keyword>
<feature type="binding site" evidence="6">
    <location>
        <position position="7"/>
    </location>
    <ligand>
        <name>Mg(2+)</name>
        <dbReference type="ChEBI" id="CHEBI:18420"/>
    </ligand>
</feature>
<evidence type="ECO:0000256" key="2">
    <source>
        <dbReference type="ARBA" id="ARBA00022722"/>
    </source>
</evidence>
<dbReference type="GO" id="GO:0004519">
    <property type="term" value="F:endonuclease activity"/>
    <property type="evidence" value="ECO:0007669"/>
    <property type="project" value="UniProtKB-KW"/>
</dbReference>
<evidence type="ECO:0000256" key="5">
    <source>
        <dbReference type="ARBA" id="ARBA00022842"/>
    </source>
</evidence>
<dbReference type="InterPro" id="IPR022907">
    <property type="entry name" value="VapC_family"/>
</dbReference>
<dbReference type="EC" id="3.1.-.-" evidence="6"/>
<dbReference type="CDD" id="cd09854">
    <property type="entry name" value="PIN_VapC-like"/>
    <property type="match status" value="1"/>
</dbReference>
<feature type="binding site" evidence="6">
    <location>
        <position position="96"/>
    </location>
    <ligand>
        <name>Mg(2+)</name>
        <dbReference type="ChEBI" id="CHEBI:18420"/>
    </ligand>
</feature>
<evidence type="ECO:0000256" key="4">
    <source>
        <dbReference type="ARBA" id="ARBA00022801"/>
    </source>
</evidence>
<dbReference type="Proteomes" id="UP000246894">
    <property type="component" value="Chromosome"/>
</dbReference>
<proteinExistence type="inferred from homology"/>
<keyword evidence="2 6" id="KW-0540">Nuclease</keyword>
<dbReference type="InterPro" id="IPR002716">
    <property type="entry name" value="PIN_dom"/>
</dbReference>
<reference evidence="8 9" key="1">
    <citation type="submission" date="2017-10" db="EMBL/GenBank/DDBJ databases">
        <title>Genome of an Actinobacterium that displays light-enhanced growth.</title>
        <authorList>
            <person name="Maresca J.A."/>
            <person name="Hempel P."/>
            <person name="Shevchenko O."/>
            <person name="Miller K.J."/>
            <person name="Hahn M.W."/>
        </authorList>
    </citation>
    <scope>NUCLEOTIDE SEQUENCE [LARGE SCALE GENOMIC DNA]</scope>
    <source>
        <strain evidence="8 9">MWH-Mo1</strain>
    </source>
</reference>
<feature type="domain" description="PIN" evidence="7">
    <location>
        <begin position="4"/>
        <end position="119"/>
    </location>
</feature>
<keyword evidence="1 6" id="KW-1277">Toxin-antitoxin system</keyword>
<dbReference type="HAMAP" id="MF_00265">
    <property type="entry name" value="VapC_Nob1"/>
    <property type="match status" value="1"/>
</dbReference>
<evidence type="ECO:0000256" key="3">
    <source>
        <dbReference type="ARBA" id="ARBA00022723"/>
    </source>
</evidence>
<evidence type="ECO:0000256" key="1">
    <source>
        <dbReference type="ARBA" id="ARBA00022649"/>
    </source>
</evidence>
<gene>
    <name evidence="6" type="primary">vapC</name>
    <name evidence="8" type="ORF">AURMO_01717</name>
</gene>
<dbReference type="GO" id="GO:0090729">
    <property type="term" value="F:toxin activity"/>
    <property type="evidence" value="ECO:0007669"/>
    <property type="project" value="UniProtKB-KW"/>
</dbReference>
<evidence type="ECO:0000259" key="7">
    <source>
        <dbReference type="Pfam" id="PF01850"/>
    </source>
</evidence>
<comment type="cofactor">
    <cofactor evidence="6">
        <name>Mg(2+)</name>
        <dbReference type="ChEBI" id="CHEBI:18420"/>
    </cofactor>
</comment>
<keyword evidence="6" id="KW-0800">Toxin</keyword>
<evidence type="ECO:0000313" key="9">
    <source>
        <dbReference type="Proteomes" id="UP000246894"/>
    </source>
</evidence>
<dbReference type="KEGG" id="aum:AURMO_01717"/>
<organism evidence="8 9">
    <name type="scientific">Aurantimicrobium photophilum</name>
    <dbReference type="NCBI Taxonomy" id="1987356"/>
    <lineage>
        <taxon>Bacteria</taxon>
        <taxon>Bacillati</taxon>
        <taxon>Actinomycetota</taxon>
        <taxon>Actinomycetes</taxon>
        <taxon>Micrococcales</taxon>
        <taxon>Microbacteriaceae</taxon>
        <taxon>Aurantimicrobium</taxon>
    </lineage>
</organism>
<keyword evidence="5 6" id="KW-0460">Magnesium</keyword>
<name>A0A2Z3RZZ6_9MICO</name>
<dbReference type="SUPFAM" id="SSF88723">
    <property type="entry name" value="PIN domain-like"/>
    <property type="match status" value="1"/>
</dbReference>
<protein>
    <recommendedName>
        <fullName evidence="6">Ribonuclease VapC</fullName>
        <shortName evidence="6">RNase VapC</shortName>
        <ecNumber evidence="6">3.1.-.-</ecNumber>
    </recommendedName>
    <alternativeName>
        <fullName evidence="6">Toxin VapC</fullName>
    </alternativeName>
</protein>
<sequence>MGLIYLDSCVVIFAVEDESSEGEFIRQKLADLGDEEVMITPLVTMECVTGPLRDDNLVLHDHYIRALSQFEKRELGEEQFLRAASLRVKHGLKTPDALHLAAAQLHGCRELWTRDSKLVSAAPGFAIDLQSQ</sequence>
<dbReference type="GO" id="GO:0000287">
    <property type="term" value="F:magnesium ion binding"/>
    <property type="evidence" value="ECO:0007669"/>
    <property type="project" value="UniProtKB-UniRule"/>
</dbReference>
<evidence type="ECO:0000256" key="6">
    <source>
        <dbReference type="HAMAP-Rule" id="MF_00265"/>
    </source>
</evidence>
<dbReference type="OrthoDB" id="5082781at2"/>
<accession>A0A2Z3RZZ6</accession>
<keyword evidence="9" id="KW-1185">Reference proteome</keyword>
<comment type="function">
    <text evidence="6">Toxic component of a toxin-antitoxin (TA) system. An RNase.</text>
</comment>